<dbReference type="SUPFAM" id="SSF54637">
    <property type="entry name" value="Thioesterase/thiol ester dehydrase-isomerase"/>
    <property type="match status" value="1"/>
</dbReference>
<accession>A0A1X9NEC8</accession>
<dbReference type="EMBL" id="CP019343">
    <property type="protein sequence ID" value="ARN75404.1"/>
    <property type="molecule type" value="Genomic_DNA"/>
</dbReference>
<dbReference type="InterPro" id="IPR029069">
    <property type="entry name" value="HotDog_dom_sf"/>
</dbReference>
<protein>
    <recommendedName>
        <fullName evidence="3">Thioesterase</fullName>
    </recommendedName>
</protein>
<dbReference type="KEGG" id="osg:BST96_15570"/>
<reference evidence="1 2" key="1">
    <citation type="submission" date="2016-11" db="EMBL/GenBank/DDBJ databases">
        <title>Trade-off between light-utilization and light-protection in marine flavobacteria.</title>
        <authorList>
            <person name="Kumagai Y."/>
        </authorList>
    </citation>
    <scope>NUCLEOTIDE SEQUENCE [LARGE SCALE GENOMIC DNA]</scope>
    <source>
        <strain evidence="1 2">NBRC 107125</strain>
    </source>
</reference>
<dbReference type="OrthoDB" id="7597365at2"/>
<sequence length="138" mass="15551">MSDSLIVYKGVAHPELCDVMGHMTTRHYIAMFDDASYHFLYTVFGWSGEQAKTDNRGWADVKHVIEYQDEVAAGDLLELRANFVKVGNKSITVSYSMFNLAKNQLAATLESTSVYFDTLNRKAIPLTESMQAQAKPYL</sequence>
<keyword evidence="2" id="KW-1185">Reference proteome</keyword>
<dbReference type="RefSeq" id="WP_085759582.1">
    <property type="nucleotide sequence ID" value="NZ_CP019343.1"/>
</dbReference>
<dbReference type="Proteomes" id="UP000193450">
    <property type="component" value="Chromosome"/>
</dbReference>
<proteinExistence type="predicted"/>
<evidence type="ECO:0000313" key="1">
    <source>
        <dbReference type="EMBL" id="ARN75404.1"/>
    </source>
</evidence>
<dbReference type="Pfam" id="PF13279">
    <property type="entry name" value="4HBT_2"/>
    <property type="match status" value="1"/>
</dbReference>
<dbReference type="CDD" id="cd00586">
    <property type="entry name" value="4HBT"/>
    <property type="match status" value="1"/>
</dbReference>
<dbReference type="AlphaFoldDB" id="A0A1X9NEC8"/>
<evidence type="ECO:0008006" key="3">
    <source>
        <dbReference type="Google" id="ProtNLM"/>
    </source>
</evidence>
<dbReference type="STRING" id="716816.BST96_15570"/>
<dbReference type="Gene3D" id="3.10.129.10">
    <property type="entry name" value="Hotdog Thioesterase"/>
    <property type="match status" value="1"/>
</dbReference>
<evidence type="ECO:0000313" key="2">
    <source>
        <dbReference type="Proteomes" id="UP000193450"/>
    </source>
</evidence>
<organism evidence="1 2">
    <name type="scientific">Oceanicoccus sagamiensis</name>
    <dbReference type="NCBI Taxonomy" id="716816"/>
    <lineage>
        <taxon>Bacteria</taxon>
        <taxon>Pseudomonadati</taxon>
        <taxon>Pseudomonadota</taxon>
        <taxon>Gammaproteobacteria</taxon>
        <taxon>Cellvibrionales</taxon>
        <taxon>Spongiibacteraceae</taxon>
        <taxon>Oceanicoccus</taxon>
    </lineage>
</organism>
<gene>
    <name evidence="1" type="ORF">BST96_15570</name>
</gene>
<name>A0A1X9NEC8_9GAMM</name>